<feature type="region of interest" description="Disordered" evidence="19">
    <location>
        <begin position="955"/>
        <end position="976"/>
    </location>
</feature>
<evidence type="ECO:0000256" key="7">
    <source>
        <dbReference type="ARBA" id="ARBA00022824"/>
    </source>
</evidence>
<dbReference type="InterPro" id="IPR000719">
    <property type="entry name" value="Prot_kinase_dom"/>
</dbReference>
<feature type="compositionally biased region" description="Polar residues" evidence="19">
    <location>
        <begin position="511"/>
        <end position="522"/>
    </location>
</feature>
<feature type="region of interest" description="Disordered" evidence="19">
    <location>
        <begin position="211"/>
        <end position="233"/>
    </location>
</feature>
<evidence type="ECO:0000256" key="20">
    <source>
        <dbReference type="SAM" id="Phobius"/>
    </source>
</evidence>
<comment type="catalytic activity">
    <reaction evidence="17">
        <text>L-seryl-[protein] + ATP = O-phospho-L-seryl-[protein] + ADP + H(+)</text>
        <dbReference type="Rhea" id="RHEA:17989"/>
        <dbReference type="Rhea" id="RHEA-COMP:9863"/>
        <dbReference type="Rhea" id="RHEA-COMP:11604"/>
        <dbReference type="ChEBI" id="CHEBI:15378"/>
        <dbReference type="ChEBI" id="CHEBI:29999"/>
        <dbReference type="ChEBI" id="CHEBI:30616"/>
        <dbReference type="ChEBI" id="CHEBI:83421"/>
        <dbReference type="ChEBI" id="CHEBI:456216"/>
        <dbReference type="EC" id="2.7.11.1"/>
    </reaction>
    <physiologicalReaction direction="left-to-right" evidence="17">
        <dbReference type="Rhea" id="RHEA:17990"/>
    </physiologicalReaction>
</comment>
<feature type="region of interest" description="Disordered" evidence="19">
    <location>
        <begin position="696"/>
        <end position="812"/>
    </location>
</feature>
<dbReference type="PROSITE" id="PS00108">
    <property type="entry name" value="PROTEIN_KINASE_ST"/>
    <property type="match status" value="1"/>
</dbReference>
<evidence type="ECO:0000256" key="17">
    <source>
        <dbReference type="ARBA" id="ARBA00048977"/>
    </source>
</evidence>
<evidence type="ECO:0000256" key="3">
    <source>
        <dbReference type="ARBA" id="ARBA00022527"/>
    </source>
</evidence>
<keyword evidence="11" id="KW-0325">Glycoprotein</keyword>
<dbReference type="PANTHER" id="PTHR11042:SF160">
    <property type="entry name" value="EUKARYOTIC TRANSLATION INITIATION FACTOR 2-ALPHA KINASE 1"/>
    <property type="match status" value="1"/>
</dbReference>
<feature type="compositionally biased region" description="Polar residues" evidence="19">
    <location>
        <begin position="533"/>
        <end position="545"/>
    </location>
</feature>
<dbReference type="GO" id="GO:0005789">
    <property type="term" value="C:endoplasmic reticulum membrane"/>
    <property type="evidence" value="ECO:0007669"/>
    <property type="project" value="UniProtKB-SubCell"/>
</dbReference>
<dbReference type="InterPro" id="IPR011009">
    <property type="entry name" value="Kinase-like_dom_sf"/>
</dbReference>
<dbReference type="PANTHER" id="PTHR11042">
    <property type="entry name" value="EUKARYOTIC TRANSLATION INITIATION FACTOR 2-ALPHA KINASE EIF2-ALPHA KINASE -RELATED"/>
    <property type="match status" value="1"/>
</dbReference>
<dbReference type="InterPro" id="IPR017441">
    <property type="entry name" value="Protein_kinase_ATP_BS"/>
</dbReference>
<dbReference type="Proteomes" id="UP001165065">
    <property type="component" value="Unassembled WGS sequence"/>
</dbReference>
<dbReference type="InterPro" id="IPR008271">
    <property type="entry name" value="Ser/Thr_kinase_AS"/>
</dbReference>
<keyword evidence="10" id="KW-0346">Stress response</keyword>
<feature type="binding site" evidence="18">
    <location>
        <position position="615"/>
    </location>
    <ligand>
        <name>ATP</name>
        <dbReference type="ChEBI" id="CHEBI:30616"/>
    </ligand>
</feature>
<accession>A0A9W7FWD8</accession>
<evidence type="ECO:0000256" key="6">
    <source>
        <dbReference type="ARBA" id="ARBA00022777"/>
    </source>
</evidence>
<keyword evidence="6" id="KW-0418">Kinase</keyword>
<keyword evidence="20" id="KW-0812">Transmembrane</keyword>
<dbReference type="SUPFAM" id="SSF50998">
    <property type="entry name" value="Quinoprotein alcohol dehydrogenase-like"/>
    <property type="match status" value="1"/>
</dbReference>
<proteinExistence type="inferred from homology"/>
<keyword evidence="13" id="KW-0834">Unfolded protein response</keyword>
<evidence type="ECO:0000256" key="16">
    <source>
        <dbReference type="ARBA" id="ARBA00048659"/>
    </source>
</evidence>
<dbReference type="PROSITE" id="PS50011">
    <property type="entry name" value="PROTEIN_KINASE_DOM"/>
    <property type="match status" value="1"/>
</dbReference>
<organism evidence="22 23">
    <name type="scientific">Triparma columacea</name>
    <dbReference type="NCBI Taxonomy" id="722753"/>
    <lineage>
        <taxon>Eukaryota</taxon>
        <taxon>Sar</taxon>
        <taxon>Stramenopiles</taxon>
        <taxon>Ochrophyta</taxon>
        <taxon>Bolidophyceae</taxon>
        <taxon>Parmales</taxon>
        <taxon>Triparmaceae</taxon>
        <taxon>Triparma</taxon>
    </lineage>
</organism>
<evidence type="ECO:0000313" key="23">
    <source>
        <dbReference type="Proteomes" id="UP001165065"/>
    </source>
</evidence>
<evidence type="ECO:0000256" key="14">
    <source>
        <dbReference type="ARBA" id="ARBA00037982"/>
    </source>
</evidence>
<dbReference type="SMART" id="SM00220">
    <property type="entry name" value="S_TKc"/>
    <property type="match status" value="1"/>
</dbReference>
<dbReference type="GO" id="GO:0005524">
    <property type="term" value="F:ATP binding"/>
    <property type="evidence" value="ECO:0007669"/>
    <property type="project" value="UniProtKB-UniRule"/>
</dbReference>
<feature type="region of interest" description="Disordered" evidence="19">
    <location>
        <begin position="1164"/>
        <end position="1184"/>
    </location>
</feature>
<dbReference type="GO" id="GO:0017148">
    <property type="term" value="P:negative regulation of translation"/>
    <property type="evidence" value="ECO:0007669"/>
    <property type="project" value="UniProtKB-KW"/>
</dbReference>
<dbReference type="Gene3D" id="2.130.10.10">
    <property type="entry name" value="YVTN repeat-like/Quinoprotein amine dehydrogenase"/>
    <property type="match status" value="1"/>
</dbReference>
<dbReference type="SUPFAM" id="SSF56112">
    <property type="entry name" value="Protein kinase-like (PK-like)"/>
    <property type="match status" value="1"/>
</dbReference>
<feature type="transmembrane region" description="Helical" evidence="20">
    <location>
        <begin position="382"/>
        <end position="403"/>
    </location>
</feature>
<evidence type="ECO:0000259" key="21">
    <source>
        <dbReference type="PROSITE" id="PS50011"/>
    </source>
</evidence>
<keyword evidence="8 18" id="KW-0067">ATP-binding</keyword>
<keyword evidence="5 18" id="KW-0547">Nucleotide-binding</keyword>
<keyword evidence="20" id="KW-0472">Membrane</keyword>
<comment type="caution">
    <text evidence="22">The sequence shown here is derived from an EMBL/GenBank/DDBJ whole genome shotgun (WGS) entry which is preliminary data.</text>
</comment>
<dbReference type="Gene3D" id="1.10.510.10">
    <property type="entry name" value="Transferase(Phosphotransferase) domain 1"/>
    <property type="match status" value="1"/>
</dbReference>
<feature type="region of interest" description="Disordered" evidence="19">
    <location>
        <begin position="338"/>
        <end position="372"/>
    </location>
</feature>
<evidence type="ECO:0000256" key="15">
    <source>
        <dbReference type="ARBA" id="ARBA00041500"/>
    </source>
</evidence>
<dbReference type="InterPro" id="IPR050339">
    <property type="entry name" value="CC_SR_Kinase"/>
</dbReference>
<feature type="compositionally biased region" description="Acidic residues" evidence="19">
    <location>
        <begin position="746"/>
        <end position="762"/>
    </location>
</feature>
<dbReference type="EMBL" id="BRYA01000520">
    <property type="protein sequence ID" value="GMI20746.1"/>
    <property type="molecule type" value="Genomic_DNA"/>
</dbReference>
<keyword evidence="9" id="KW-0810">Translation regulation</keyword>
<keyword evidence="3" id="KW-0723">Serine/threonine-protein kinase</keyword>
<evidence type="ECO:0000256" key="12">
    <source>
        <dbReference type="ARBA" id="ARBA00023193"/>
    </source>
</evidence>
<protein>
    <recommendedName>
        <fullName evidence="2">non-specific serine/threonine protein kinase</fullName>
        <ecNumber evidence="2">2.7.11.1</ecNumber>
    </recommendedName>
    <alternativeName>
        <fullName evidence="15">PRKR-like endoplasmic reticulum kinase</fullName>
    </alternativeName>
</protein>
<evidence type="ECO:0000256" key="5">
    <source>
        <dbReference type="ARBA" id="ARBA00022741"/>
    </source>
</evidence>
<dbReference type="InterPro" id="IPR015943">
    <property type="entry name" value="WD40/YVTN_repeat-like_dom_sf"/>
</dbReference>
<name>A0A9W7FWD8_9STRA</name>
<evidence type="ECO:0000256" key="2">
    <source>
        <dbReference type="ARBA" id="ARBA00012513"/>
    </source>
</evidence>
<dbReference type="Gene3D" id="3.30.200.20">
    <property type="entry name" value="Phosphorylase Kinase, domain 1"/>
    <property type="match status" value="1"/>
</dbReference>
<dbReference type="GO" id="GO:0005634">
    <property type="term" value="C:nucleus"/>
    <property type="evidence" value="ECO:0007669"/>
    <property type="project" value="TreeGrafter"/>
</dbReference>
<dbReference type="AlphaFoldDB" id="A0A9W7FWD8"/>
<evidence type="ECO:0000256" key="9">
    <source>
        <dbReference type="ARBA" id="ARBA00022845"/>
    </source>
</evidence>
<dbReference type="EC" id="2.7.11.1" evidence="2"/>
<evidence type="ECO:0000256" key="13">
    <source>
        <dbReference type="ARBA" id="ARBA00023230"/>
    </source>
</evidence>
<evidence type="ECO:0000256" key="10">
    <source>
        <dbReference type="ARBA" id="ARBA00023016"/>
    </source>
</evidence>
<evidence type="ECO:0000256" key="11">
    <source>
        <dbReference type="ARBA" id="ARBA00023180"/>
    </source>
</evidence>
<comment type="similarity">
    <text evidence="14">Belongs to the protein kinase superfamily. Ser/Thr protein kinase family. GCN2 subfamily.</text>
</comment>
<evidence type="ECO:0000256" key="1">
    <source>
        <dbReference type="ARBA" id="ARBA00004115"/>
    </source>
</evidence>
<sequence length="1217" mass="130819">MPPNQAFQISSSIIVCSVSGTVSTIDARTGALKGLFNSGGKVVTSNTAFPAKSPTGDTSESMRAVIDQNVNIIPGLDGLIYSLTDTGSLTLLPISAMDAVQTPIASCNEESDDGDCGMVTGVKKSKVFAIDVEAGSVRWVQSGDGEGGFSRKEAYNWAETREVDGSSEIPSSLKPLLLQREDYLVRQIGIKDGEEVWNLTVSHFSALDFQTQGEEEDDEWGDHEPSAPPTNANLPRIIWGHDGETIMGVDPASESIIWSRKVDSVVAAMYGVVGDKWVDVDIVQEPPPSEEDPRSNGNNVVVEYRGDQWAKNALNLPRVRESGGDKFVEPREWMGLGPEEVCVDDGRPGVSPNSQNSLPYPDGQPSTPGSNTDGFKHGRGLFVTWKMVFGLVIFLAWFARVAYIKLKRRWWKKMMDTPVMQQHRKSFSPPLMALSETNAQETLNLQPLPAPRLLSADISPSSAAHKLSASSRAASMPVLHSDSHTDDISSKGGSMGMETSEPIHKVDPIPSNLNPATSTGSTPLPPSLDKTGSELNITGKTSASASPGPPPTPQTPNLTPQGPETPISEVDGIPLVRYSRYASEFHEKSALGKGGFGTVYRCLNSLDGRDYAVKKIRIESAIGADGKKSLSVKLKKVLREVKILALLDHPNIVRYYTAWLEVDYGDGKEKEGGEGGEDQSGWASSSLLFMKKGEVGKGNKRKKKNKKSKILASASSDGSLDDLGFDWDRGGVEGGEGGDLSRWSEDVDDDDDDDDDDGEGEFSVDLSSQSSIDITPTNNSGGYVNMSSTNDGSPEKSGKGGEDSSLVNKSSTNWLGVPSYSSNINAVNDSATNKSKLNDTTTLASTVEGGGNSRKPNTQRHILYIQMQYCSQKSLRDFLSSPEARSNGNKVGGAGEVGGKKKDSTFGIDIPYAIELFGQVCRGVKHVHSQGLIHRDLKPSNCFVDVGGQVKIGDFGLSRESSDGDEGGREGDADTSFEADRAALGKGVINTAGVGTYMYASPEQMNGRDYDASTDVYSLGVLLFELCYPMYTGMERSVVLGGIHKGQFPKAWMETVAKDYKELQELIVKMISHRPHERPNADKVANTIDQILGKLTILSLDRSKSRGDGAVLLRVEAPDAVSILPATVAMIKKAAPEVVIQQYGLRGIEGEAIMEFAIGGLDFEGGDNGDGDSDDDDEGVHDSLGRIMKALNESDKIGVVRQVTEKHQSFDGRDGTA</sequence>
<dbReference type="InterPro" id="IPR011047">
    <property type="entry name" value="Quinoprotein_ADH-like_sf"/>
</dbReference>
<dbReference type="PROSITE" id="PS00107">
    <property type="entry name" value="PROTEIN_KINASE_ATP"/>
    <property type="match status" value="1"/>
</dbReference>
<comment type="catalytic activity">
    <reaction evidence="16">
        <text>L-threonyl-[protein] + ATP = O-phospho-L-threonyl-[protein] + ADP + H(+)</text>
        <dbReference type="Rhea" id="RHEA:46608"/>
        <dbReference type="Rhea" id="RHEA-COMP:11060"/>
        <dbReference type="Rhea" id="RHEA-COMP:11605"/>
        <dbReference type="ChEBI" id="CHEBI:15378"/>
        <dbReference type="ChEBI" id="CHEBI:30013"/>
        <dbReference type="ChEBI" id="CHEBI:30616"/>
        <dbReference type="ChEBI" id="CHEBI:61977"/>
        <dbReference type="ChEBI" id="CHEBI:456216"/>
        <dbReference type="EC" id="2.7.11.1"/>
    </reaction>
    <physiologicalReaction direction="left-to-right" evidence="16">
        <dbReference type="Rhea" id="RHEA:46609"/>
    </physiologicalReaction>
</comment>
<feature type="compositionally biased region" description="Acidic residues" evidence="19">
    <location>
        <begin position="1164"/>
        <end position="1179"/>
    </location>
</feature>
<keyword evidence="7" id="KW-0256">Endoplasmic reticulum</keyword>
<dbReference type="GO" id="GO:0004694">
    <property type="term" value="F:eukaryotic translation initiation factor 2alpha kinase activity"/>
    <property type="evidence" value="ECO:0007669"/>
    <property type="project" value="TreeGrafter"/>
</dbReference>
<evidence type="ECO:0000256" key="8">
    <source>
        <dbReference type="ARBA" id="ARBA00022840"/>
    </source>
</evidence>
<feature type="compositionally biased region" description="Basic and acidic residues" evidence="19">
    <location>
        <begin position="793"/>
        <end position="802"/>
    </location>
</feature>
<feature type="domain" description="Protein kinase" evidence="21">
    <location>
        <begin position="585"/>
        <end position="1092"/>
    </location>
</feature>
<evidence type="ECO:0000256" key="19">
    <source>
        <dbReference type="SAM" id="MobiDB-lite"/>
    </source>
</evidence>
<feature type="compositionally biased region" description="Polar residues" evidence="19">
    <location>
        <begin position="351"/>
        <end position="372"/>
    </location>
</feature>
<dbReference type="GO" id="GO:0006986">
    <property type="term" value="P:response to unfolded protein"/>
    <property type="evidence" value="ECO:0007669"/>
    <property type="project" value="UniProtKB-KW"/>
</dbReference>
<evidence type="ECO:0000256" key="4">
    <source>
        <dbReference type="ARBA" id="ARBA00022679"/>
    </source>
</evidence>
<comment type="subcellular location">
    <subcellularLocation>
        <location evidence="1">Endoplasmic reticulum membrane</location>
        <topology evidence="1">Single-pass type I membrane protein</topology>
    </subcellularLocation>
</comment>
<keyword evidence="12" id="KW-0652">Protein synthesis inhibitor</keyword>
<keyword evidence="23" id="KW-1185">Reference proteome</keyword>
<feature type="region of interest" description="Disordered" evidence="19">
    <location>
        <begin position="467"/>
        <end position="571"/>
    </location>
</feature>
<evidence type="ECO:0000313" key="22">
    <source>
        <dbReference type="EMBL" id="GMI20746.1"/>
    </source>
</evidence>
<feature type="compositionally biased region" description="Basic residues" evidence="19">
    <location>
        <begin position="698"/>
        <end position="709"/>
    </location>
</feature>
<feature type="compositionally biased region" description="Polar residues" evidence="19">
    <location>
        <begin position="765"/>
        <end position="792"/>
    </location>
</feature>
<reference evidence="23" key="1">
    <citation type="journal article" date="2023" name="Commun. Biol.">
        <title>Genome analysis of Parmales, the sister group of diatoms, reveals the evolutionary specialization of diatoms from phago-mixotrophs to photoautotrophs.</title>
        <authorList>
            <person name="Ban H."/>
            <person name="Sato S."/>
            <person name="Yoshikawa S."/>
            <person name="Yamada K."/>
            <person name="Nakamura Y."/>
            <person name="Ichinomiya M."/>
            <person name="Sato N."/>
            <person name="Blanc-Mathieu R."/>
            <person name="Endo H."/>
            <person name="Kuwata A."/>
            <person name="Ogata H."/>
        </authorList>
    </citation>
    <scope>NUCLEOTIDE SEQUENCE [LARGE SCALE GENOMIC DNA]</scope>
</reference>
<gene>
    <name evidence="22" type="ORF">TrCOL_g9740</name>
</gene>
<dbReference type="OrthoDB" id="341578at2759"/>
<keyword evidence="20" id="KW-1133">Transmembrane helix</keyword>
<evidence type="ECO:0000256" key="18">
    <source>
        <dbReference type="PROSITE-ProRule" id="PRU10141"/>
    </source>
</evidence>
<dbReference type="Pfam" id="PF00069">
    <property type="entry name" value="Pkinase"/>
    <property type="match status" value="2"/>
</dbReference>
<keyword evidence="4" id="KW-0808">Transferase</keyword>
<feature type="compositionally biased region" description="Basic and acidic residues" evidence="19">
    <location>
        <begin position="960"/>
        <end position="976"/>
    </location>
</feature>